<proteinExistence type="predicted"/>
<gene>
    <name evidence="1" type="ORF">EB796_007262</name>
</gene>
<name>A0A7J7K880_BUGNE</name>
<organism evidence="1 2">
    <name type="scientific">Bugula neritina</name>
    <name type="common">Brown bryozoan</name>
    <name type="synonym">Sertularia neritina</name>
    <dbReference type="NCBI Taxonomy" id="10212"/>
    <lineage>
        <taxon>Eukaryota</taxon>
        <taxon>Metazoa</taxon>
        <taxon>Spiralia</taxon>
        <taxon>Lophotrochozoa</taxon>
        <taxon>Bryozoa</taxon>
        <taxon>Gymnolaemata</taxon>
        <taxon>Cheilostomatida</taxon>
        <taxon>Flustrina</taxon>
        <taxon>Buguloidea</taxon>
        <taxon>Bugulidae</taxon>
        <taxon>Bugula</taxon>
    </lineage>
</organism>
<evidence type="ECO:0000313" key="1">
    <source>
        <dbReference type="EMBL" id="KAF6034433.1"/>
    </source>
</evidence>
<evidence type="ECO:0000313" key="2">
    <source>
        <dbReference type="Proteomes" id="UP000593567"/>
    </source>
</evidence>
<sequence length="75" mass="8602">MNNFQTRTHRYIDLHALDYTLITQSTELLVLDLNSEETDERGYPSYLNASNTVKESCLQDKSSGFIDLQPLFTGK</sequence>
<dbReference type="AlphaFoldDB" id="A0A7J7K880"/>
<protein>
    <submittedName>
        <fullName evidence="1">Uncharacterized protein</fullName>
    </submittedName>
</protein>
<dbReference type="Proteomes" id="UP000593567">
    <property type="component" value="Unassembled WGS sequence"/>
</dbReference>
<dbReference type="OrthoDB" id="5980806at2759"/>
<dbReference type="EMBL" id="VXIV02001074">
    <property type="protein sequence ID" value="KAF6034433.1"/>
    <property type="molecule type" value="Genomic_DNA"/>
</dbReference>
<accession>A0A7J7K880</accession>
<comment type="caution">
    <text evidence="1">The sequence shown here is derived from an EMBL/GenBank/DDBJ whole genome shotgun (WGS) entry which is preliminary data.</text>
</comment>
<keyword evidence="2" id="KW-1185">Reference proteome</keyword>
<reference evidence="1" key="1">
    <citation type="submission" date="2020-06" db="EMBL/GenBank/DDBJ databases">
        <title>Draft genome of Bugula neritina, a colonial animal packing powerful symbionts and potential medicines.</title>
        <authorList>
            <person name="Rayko M."/>
        </authorList>
    </citation>
    <scope>NUCLEOTIDE SEQUENCE [LARGE SCALE GENOMIC DNA]</scope>
    <source>
        <strain evidence="1">Kwan_BN1</strain>
    </source>
</reference>